<accession>A0A2P2L8G0</accession>
<proteinExistence type="predicted"/>
<dbReference type="AlphaFoldDB" id="A0A2P2L8G0"/>
<reference evidence="1" key="1">
    <citation type="submission" date="2018-02" db="EMBL/GenBank/DDBJ databases">
        <title>Rhizophora mucronata_Transcriptome.</title>
        <authorList>
            <person name="Meera S.P."/>
            <person name="Sreeshan A."/>
            <person name="Augustine A."/>
        </authorList>
    </citation>
    <scope>NUCLEOTIDE SEQUENCE</scope>
    <source>
        <tissue evidence="1">Leaf</tissue>
    </source>
</reference>
<evidence type="ECO:0000313" key="1">
    <source>
        <dbReference type="EMBL" id="MBX14262.1"/>
    </source>
</evidence>
<dbReference type="EMBL" id="GGEC01033778">
    <property type="protein sequence ID" value="MBX14262.1"/>
    <property type="molecule type" value="Transcribed_RNA"/>
</dbReference>
<sequence>MHLGGFERIIRWEMDGHKEDPTSIWTIIWTNDGSLPVKHILSHRTCTA</sequence>
<organism evidence="1">
    <name type="scientific">Rhizophora mucronata</name>
    <name type="common">Asiatic mangrove</name>
    <dbReference type="NCBI Taxonomy" id="61149"/>
    <lineage>
        <taxon>Eukaryota</taxon>
        <taxon>Viridiplantae</taxon>
        <taxon>Streptophyta</taxon>
        <taxon>Embryophyta</taxon>
        <taxon>Tracheophyta</taxon>
        <taxon>Spermatophyta</taxon>
        <taxon>Magnoliopsida</taxon>
        <taxon>eudicotyledons</taxon>
        <taxon>Gunneridae</taxon>
        <taxon>Pentapetalae</taxon>
        <taxon>rosids</taxon>
        <taxon>fabids</taxon>
        <taxon>Malpighiales</taxon>
        <taxon>Rhizophoraceae</taxon>
        <taxon>Rhizophora</taxon>
    </lineage>
</organism>
<protein>
    <submittedName>
        <fullName evidence="1">Ubiquitin-conjugating enzyme E2-17 kDa isoform X1</fullName>
    </submittedName>
</protein>
<name>A0A2P2L8G0_RHIMU</name>